<dbReference type="STRING" id="662367.SAMN05216167_109108"/>
<keyword evidence="2" id="KW-1185">Reference proteome</keyword>
<accession>A0A1I1WXX8</accession>
<gene>
    <name evidence="1" type="ORF">SAMN05216167_109108</name>
</gene>
<dbReference type="AlphaFoldDB" id="A0A1I1WXX8"/>
<name>A0A1I1WXX8_9BACT</name>
<evidence type="ECO:0000313" key="1">
    <source>
        <dbReference type="EMBL" id="SFD99929.1"/>
    </source>
</evidence>
<dbReference type="Proteomes" id="UP000198598">
    <property type="component" value="Unassembled WGS sequence"/>
</dbReference>
<dbReference type="Gene3D" id="3.30.1150.10">
    <property type="match status" value="1"/>
</dbReference>
<protein>
    <recommendedName>
        <fullName evidence="3">TonB protein C-terminal</fullName>
    </recommendedName>
</protein>
<reference evidence="1 2" key="1">
    <citation type="submission" date="2016-10" db="EMBL/GenBank/DDBJ databases">
        <authorList>
            <person name="de Groot N.N."/>
        </authorList>
    </citation>
    <scope>NUCLEOTIDE SEQUENCE [LARGE SCALE GENOMIC DNA]</scope>
    <source>
        <strain evidence="1 2">DSM 26130</strain>
    </source>
</reference>
<organism evidence="1 2">
    <name type="scientific">Spirosoma endophyticum</name>
    <dbReference type="NCBI Taxonomy" id="662367"/>
    <lineage>
        <taxon>Bacteria</taxon>
        <taxon>Pseudomonadati</taxon>
        <taxon>Bacteroidota</taxon>
        <taxon>Cytophagia</taxon>
        <taxon>Cytophagales</taxon>
        <taxon>Cytophagaceae</taxon>
        <taxon>Spirosoma</taxon>
    </lineage>
</organism>
<evidence type="ECO:0000313" key="2">
    <source>
        <dbReference type="Proteomes" id="UP000198598"/>
    </source>
</evidence>
<evidence type="ECO:0008006" key="3">
    <source>
        <dbReference type="Google" id="ProtNLM"/>
    </source>
</evidence>
<dbReference type="SUPFAM" id="SSF74653">
    <property type="entry name" value="TolA/TonB C-terminal domain"/>
    <property type="match status" value="1"/>
</dbReference>
<dbReference type="EMBL" id="FOLQ01000009">
    <property type="protein sequence ID" value="SFD99929.1"/>
    <property type="molecule type" value="Genomic_DNA"/>
</dbReference>
<proteinExistence type="predicted"/>
<sequence>MAQSVKGKIYTVAERQPEYPGGKAALSLFLAENIKVPNALVRKNYDTGPVAAKFIIDDLGYVHDIRVTTKPLDKKTLKRMQGFITAVIAAIEKMPRWRPGEVGGNPVAVFYTLPIEVNMQ</sequence>